<sequence length="85" mass="9410">MPAPQTETYVFQSYKLEGKPGAQYPWPTGLVHCRSRQDALMRLYKVKSGLTDDIGASVFRFYVGEDGAPRTETVDEVGQVAVVQA</sequence>
<name>A0A4P5NU20_9PROT</name>
<reference evidence="2" key="1">
    <citation type="submission" date="2017-01" db="EMBL/GenBank/DDBJ databases">
        <title>Komagataeibacter sp. MSKU9 whole genome sequencing project.</title>
        <authorList>
            <person name="Matsutani M."/>
            <person name="Naloka K."/>
            <person name="Theeragool G."/>
            <person name="Yakushi T."/>
            <person name="Matsushita K."/>
        </authorList>
    </citation>
    <scope>NUCLEOTIDE SEQUENCE [LARGE SCALE GENOMIC DNA]</scope>
    <source>
        <strain evidence="2">MSKU9</strain>
    </source>
</reference>
<dbReference type="EMBL" id="BDLU01000070">
    <property type="protein sequence ID" value="GCE85129.1"/>
    <property type="molecule type" value="Genomic_DNA"/>
</dbReference>
<gene>
    <name evidence="1" type="ORF">MSKU9_3270</name>
</gene>
<dbReference type="RefSeq" id="WP_141262471.1">
    <property type="nucleotide sequence ID" value="NZ_BDLU01000070.1"/>
</dbReference>
<dbReference type="AlphaFoldDB" id="A0A4P5NU20"/>
<evidence type="ECO:0008006" key="3">
    <source>
        <dbReference type="Google" id="ProtNLM"/>
    </source>
</evidence>
<comment type="caution">
    <text evidence="1">The sequence shown here is derived from an EMBL/GenBank/DDBJ whole genome shotgun (WGS) entry which is preliminary data.</text>
</comment>
<accession>A0A4P5NU20</accession>
<dbReference type="OrthoDB" id="9918523at2"/>
<organism evidence="1 2">
    <name type="scientific">Komagataeibacter diospyri</name>
    <dbReference type="NCBI Taxonomy" id="1932662"/>
    <lineage>
        <taxon>Bacteria</taxon>
        <taxon>Pseudomonadati</taxon>
        <taxon>Pseudomonadota</taxon>
        <taxon>Alphaproteobacteria</taxon>
        <taxon>Acetobacterales</taxon>
        <taxon>Acetobacteraceae</taxon>
        <taxon>Komagataeibacter</taxon>
    </lineage>
</organism>
<keyword evidence="2" id="KW-1185">Reference proteome</keyword>
<evidence type="ECO:0000313" key="2">
    <source>
        <dbReference type="Proteomes" id="UP000315095"/>
    </source>
</evidence>
<proteinExistence type="predicted"/>
<dbReference type="Proteomes" id="UP000315095">
    <property type="component" value="Unassembled WGS sequence"/>
</dbReference>
<evidence type="ECO:0000313" key="1">
    <source>
        <dbReference type="EMBL" id="GCE85129.1"/>
    </source>
</evidence>
<protein>
    <recommendedName>
        <fullName evidence="3">Phage protein</fullName>
    </recommendedName>
</protein>